<accession>A0ABD2WLU0</accession>
<gene>
    <name evidence="3" type="ORF">TKK_012048</name>
</gene>
<dbReference type="SUPFAM" id="SSF50978">
    <property type="entry name" value="WD40 repeat-like"/>
    <property type="match status" value="1"/>
</dbReference>
<evidence type="ECO:0000313" key="4">
    <source>
        <dbReference type="Proteomes" id="UP001627154"/>
    </source>
</evidence>
<dbReference type="PANTHER" id="PTHR23287">
    <property type="entry name" value="RUBY-EYE2-LIKE PROTEIN"/>
    <property type="match status" value="1"/>
</dbReference>
<name>A0ABD2WLU0_9HYME</name>
<dbReference type="EMBL" id="JBJJXI010000096">
    <property type="protein sequence ID" value="KAL3393815.1"/>
    <property type="molecule type" value="Genomic_DNA"/>
</dbReference>
<evidence type="ECO:0000313" key="3">
    <source>
        <dbReference type="EMBL" id="KAL3393815.1"/>
    </source>
</evidence>
<sequence>MEPLDITYVLTEWQELNSLLYTPLTGTKRIQYTCMTVSKNYIVLGATSGSLYCFLRDPCLFDRVIPQTGGAVYRAQISPNEKAIAIATVTGNIILILLKPRFKTLPVSREHFGQKITCLCWNDNSTEVYAGDETGKISITTVTTFLVGEMFNEPSSVLMNLDSKIVQMSFENGFLLISTLQRCYICDTIQEEYKPIGNKLRIGEFGACILHISNQNTNFDAKTENEESLLNLHNDKDNEGGSDEKNLVKIFCARPGSRIWEVTAVGDVVRTHQFREALALPPIPIFKPSINKVFKLRKRDKPWPKQSINFTQLSVIANKYLFSYTSNGLYILDPENAKVLLWNDEFPDIKMAQIICDKVYLITSSGVFHCLTLESIDFLLIKLFEKKLFNECFNMCQIFKLQLINSVLEESCDIMNIKENSNVSKILKSLISHIKSKYNIQPTKLESGIVIVNNSTQDLSNESNSRSLTRFENISSIVDTDDSVISFNLNESSNATNTNKHTKNNDVHTDFENSLSEIKNNDAAKENEQHKASIFKTTIKNLKIDLESIYLSVITEIKSNTSEKHLEEMIKLFIETLNNFKQKYEESNDLKPYLCEIIRSAEINYYHNLIENISINYLGKIKNENVLKLLVKIFIDIHSSNYTECNCGHPYPAFNIQDYKSQTPTFFEFGKVMLEKLMKAHLDIICLQICDHVPYLWTEYLSLIDHMKYRISDDFLRHSLLVWDSFILSAIIPRLDQHQWKVTSQCFERIINGFCVNCNKPYLLEHSISKNLNIDWHGLMNHIIVKHGPKNAMEFLRKIHQNIPRAVFNENVYKSIIFSTLLHCHGVKHPVELNHSKVEHNTISAPEMIPKIILAINNDTGKSVSTESLGFGPHHWGMRYNLTSSMCPCCTLSLQTPVLLGNNGIALFPCGHAYHVNCMVQKKITKCNLHGQ</sequence>
<dbReference type="Gene3D" id="2.130.10.10">
    <property type="entry name" value="YVTN repeat-like/Quinoprotein amine dehydrogenase"/>
    <property type="match status" value="1"/>
</dbReference>
<dbReference type="InterPro" id="IPR036322">
    <property type="entry name" value="WD40_repeat_dom_sf"/>
</dbReference>
<organism evidence="3 4">
    <name type="scientific">Trichogramma kaykai</name>
    <dbReference type="NCBI Taxonomy" id="54128"/>
    <lineage>
        <taxon>Eukaryota</taxon>
        <taxon>Metazoa</taxon>
        <taxon>Ecdysozoa</taxon>
        <taxon>Arthropoda</taxon>
        <taxon>Hexapoda</taxon>
        <taxon>Insecta</taxon>
        <taxon>Pterygota</taxon>
        <taxon>Neoptera</taxon>
        <taxon>Endopterygota</taxon>
        <taxon>Hymenoptera</taxon>
        <taxon>Apocrita</taxon>
        <taxon>Proctotrupomorpha</taxon>
        <taxon>Chalcidoidea</taxon>
        <taxon>Trichogrammatidae</taxon>
        <taxon>Trichogramma</taxon>
    </lineage>
</organism>
<proteinExistence type="predicted"/>
<dbReference type="Pfam" id="PF23756">
    <property type="entry name" value="Beta-prop_HPS5"/>
    <property type="match status" value="1"/>
</dbReference>
<reference evidence="3 4" key="1">
    <citation type="journal article" date="2024" name="bioRxiv">
        <title>A reference genome for Trichogramma kaykai: A tiny desert-dwelling parasitoid wasp with competing sex-ratio distorters.</title>
        <authorList>
            <person name="Culotta J."/>
            <person name="Lindsey A.R."/>
        </authorList>
    </citation>
    <scope>NUCLEOTIDE SEQUENCE [LARGE SCALE GENOMIC DNA]</scope>
    <source>
        <strain evidence="3 4">KSX58</strain>
    </source>
</reference>
<dbReference type="Proteomes" id="UP001627154">
    <property type="component" value="Unassembled WGS sequence"/>
</dbReference>
<keyword evidence="4" id="KW-1185">Reference proteome</keyword>
<dbReference type="InterPro" id="IPR056499">
    <property type="entry name" value="Beta-prop_HPS5-like"/>
</dbReference>
<dbReference type="AlphaFoldDB" id="A0ABD2WLU0"/>
<evidence type="ECO:0000259" key="2">
    <source>
        <dbReference type="Pfam" id="PF23757"/>
    </source>
</evidence>
<comment type="caution">
    <text evidence="3">The sequence shown here is derived from an EMBL/GenBank/DDBJ whole genome shotgun (WGS) entry which is preliminary data.</text>
</comment>
<protein>
    <recommendedName>
        <fullName evidence="5">RING-type domain-containing protein</fullName>
    </recommendedName>
</protein>
<evidence type="ECO:0000259" key="1">
    <source>
        <dbReference type="Pfam" id="PF23756"/>
    </source>
</evidence>
<dbReference type="InterPro" id="IPR015943">
    <property type="entry name" value="WD40/YVTN_repeat-like_dom_sf"/>
</dbReference>
<dbReference type="InterPro" id="IPR056446">
    <property type="entry name" value="TPR_HPS5_insects"/>
</dbReference>
<evidence type="ECO:0008006" key="5">
    <source>
        <dbReference type="Google" id="ProtNLM"/>
    </source>
</evidence>
<feature type="domain" description="HPS5 TPR" evidence="2">
    <location>
        <begin position="601"/>
        <end position="758"/>
    </location>
</feature>
<dbReference type="PANTHER" id="PTHR23287:SF18">
    <property type="entry name" value="BLOC-2 COMPLEX MEMBER HPS5"/>
    <property type="match status" value="1"/>
</dbReference>
<dbReference type="Pfam" id="PF23757">
    <property type="entry name" value="TPR_HPS5_insect"/>
    <property type="match status" value="1"/>
</dbReference>
<feature type="domain" description="HPS5-like beta-propeller" evidence="1">
    <location>
        <begin position="10"/>
        <end position="217"/>
    </location>
</feature>